<name>A0AAJ0FYE1_9HYPO</name>
<dbReference type="GO" id="GO:0003700">
    <property type="term" value="F:DNA-binding transcription factor activity"/>
    <property type="evidence" value="ECO:0007669"/>
    <property type="project" value="TreeGrafter"/>
</dbReference>
<gene>
    <name evidence="4" type="ORF">QQS21_008786</name>
</gene>
<dbReference type="GO" id="GO:0045944">
    <property type="term" value="P:positive regulation of transcription by RNA polymerase II"/>
    <property type="evidence" value="ECO:0007669"/>
    <property type="project" value="TreeGrafter"/>
</dbReference>
<accession>A0AAJ0FYE1</accession>
<dbReference type="AlphaFoldDB" id="A0AAJ0FYE1"/>
<dbReference type="GO" id="GO:0005634">
    <property type="term" value="C:nucleus"/>
    <property type="evidence" value="ECO:0007669"/>
    <property type="project" value="UniProtKB-SubCell"/>
</dbReference>
<dbReference type="Pfam" id="PF11951">
    <property type="entry name" value="Fungal_trans_2"/>
    <property type="match status" value="1"/>
</dbReference>
<feature type="region of interest" description="Disordered" evidence="3">
    <location>
        <begin position="140"/>
        <end position="163"/>
    </location>
</feature>
<evidence type="ECO:0000313" key="4">
    <source>
        <dbReference type="EMBL" id="KAK2593520.1"/>
    </source>
</evidence>
<dbReference type="Proteomes" id="UP001251528">
    <property type="component" value="Unassembled WGS sequence"/>
</dbReference>
<evidence type="ECO:0000256" key="2">
    <source>
        <dbReference type="ARBA" id="ARBA00023242"/>
    </source>
</evidence>
<dbReference type="InterPro" id="IPR021858">
    <property type="entry name" value="Fun_TF"/>
</dbReference>
<dbReference type="PANTHER" id="PTHR37534:SF25">
    <property type="entry name" value="ZN(II)2CYS6 TRANSCRIPTION FACTOR (EUROFUNG)"/>
    <property type="match status" value="1"/>
</dbReference>
<comment type="subcellular location">
    <subcellularLocation>
        <location evidence="1">Nucleus</location>
    </subcellularLocation>
</comment>
<dbReference type="PANTHER" id="PTHR37534">
    <property type="entry name" value="TRANSCRIPTIONAL ACTIVATOR PROTEIN UGA3"/>
    <property type="match status" value="1"/>
</dbReference>
<keyword evidence="5" id="KW-1185">Reference proteome</keyword>
<sequence length="556" mass="61646">MAASSSIKRASQAQNFNSNRILDVNARIGHGSSLSPKLPQSILAGRKAIWVHVCVGLASFTSPISKIVPPLTSSVHNATVDATSTTSWQPVSPVTEGSAGIIAARSESGSSPGGARVNASLVSHGGGVVGHRSQWKKLALPDTDPSQTQPHSPVSHTSSEPQEPYQCLEYLAEGSTQSLIDQPRRYPQDALELSSSGTFTAREAKLLRLWIEKISLISNVFDDGYHFSVVVPRLAIEHPMIRHGVLAITSRHDAITRGTEDLESVHYHNKCIEHLIKALANPEEKYDCILLVAVVISRFYEENDAETSEKTFHLRGARTLLSNNIMSRIAKERSLAEAACWLYLRQAIYSSVVHKKHCDVPLSIFETLSDFSQTNDSSLANRVVLIFAHFLQLYFPAANENQEIQQQQDQWETLTTTLDAWHAALPRSFEPLRYQPAEPGCGRPLPTIWMLSSVQDCNESAIRTGFEAAKVRRFNEKLIATYLCALMGLATSNEGAFNAWYLPCHMLELCGYLLRSPIDREKTLEFLVQVPCKIQWKTSALVRTLKDQWKGLDGYG</sequence>
<evidence type="ECO:0000256" key="3">
    <source>
        <dbReference type="SAM" id="MobiDB-lite"/>
    </source>
</evidence>
<dbReference type="GO" id="GO:0000976">
    <property type="term" value="F:transcription cis-regulatory region binding"/>
    <property type="evidence" value="ECO:0007669"/>
    <property type="project" value="TreeGrafter"/>
</dbReference>
<protein>
    <recommendedName>
        <fullName evidence="6">ARCA-like protein</fullName>
    </recommendedName>
</protein>
<organism evidence="4 5">
    <name type="scientific">Conoideocrella luteorostrata</name>
    <dbReference type="NCBI Taxonomy" id="1105319"/>
    <lineage>
        <taxon>Eukaryota</taxon>
        <taxon>Fungi</taxon>
        <taxon>Dikarya</taxon>
        <taxon>Ascomycota</taxon>
        <taxon>Pezizomycotina</taxon>
        <taxon>Sordariomycetes</taxon>
        <taxon>Hypocreomycetidae</taxon>
        <taxon>Hypocreales</taxon>
        <taxon>Clavicipitaceae</taxon>
        <taxon>Conoideocrella</taxon>
    </lineage>
</organism>
<evidence type="ECO:0000256" key="1">
    <source>
        <dbReference type="ARBA" id="ARBA00004123"/>
    </source>
</evidence>
<feature type="compositionally biased region" description="Polar residues" evidence="3">
    <location>
        <begin position="144"/>
        <end position="161"/>
    </location>
</feature>
<dbReference type="EMBL" id="JASWJB010000208">
    <property type="protein sequence ID" value="KAK2593520.1"/>
    <property type="molecule type" value="Genomic_DNA"/>
</dbReference>
<comment type="caution">
    <text evidence="4">The sequence shown here is derived from an EMBL/GenBank/DDBJ whole genome shotgun (WGS) entry which is preliminary data.</text>
</comment>
<reference evidence="4" key="1">
    <citation type="submission" date="2023-06" db="EMBL/GenBank/DDBJ databases">
        <title>Conoideocrella luteorostrata (Hypocreales: Clavicipitaceae), a potential biocontrol fungus for elongate hemlock scale in United States Christmas tree production areas.</title>
        <authorList>
            <person name="Barrett H."/>
            <person name="Lovett B."/>
            <person name="Macias A.M."/>
            <person name="Stajich J.E."/>
            <person name="Kasson M.T."/>
        </authorList>
    </citation>
    <scope>NUCLEOTIDE SEQUENCE</scope>
    <source>
        <strain evidence="4">ARSEF 14590</strain>
    </source>
</reference>
<keyword evidence="2" id="KW-0539">Nucleus</keyword>
<proteinExistence type="predicted"/>
<evidence type="ECO:0000313" key="5">
    <source>
        <dbReference type="Proteomes" id="UP001251528"/>
    </source>
</evidence>
<evidence type="ECO:0008006" key="6">
    <source>
        <dbReference type="Google" id="ProtNLM"/>
    </source>
</evidence>